<name>W6YBS5_COCC2</name>
<feature type="region of interest" description="Disordered" evidence="2">
    <location>
        <begin position="624"/>
        <end position="696"/>
    </location>
</feature>
<feature type="region of interest" description="Disordered" evidence="2">
    <location>
        <begin position="145"/>
        <end position="188"/>
    </location>
</feature>
<feature type="compositionally biased region" description="Low complexity" evidence="2">
    <location>
        <begin position="424"/>
        <end position="438"/>
    </location>
</feature>
<keyword evidence="4" id="KW-1185">Reference proteome</keyword>
<reference evidence="3 4" key="1">
    <citation type="journal article" date="2013" name="PLoS Genet.">
        <title>Comparative genome structure, secondary metabolite, and effector coding capacity across Cochliobolus pathogens.</title>
        <authorList>
            <person name="Condon B.J."/>
            <person name="Leng Y."/>
            <person name="Wu D."/>
            <person name="Bushley K.E."/>
            <person name="Ohm R.A."/>
            <person name="Otillar R."/>
            <person name="Martin J."/>
            <person name="Schackwitz W."/>
            <person name="Grimwood J."/>
            <person name="MohdZainudin N."/>
            <person name="Xue C."/>
            <person name="Wang R."/>
            <person name="Manning V.A."/>
            <person name="Dhillon B."/>
            <person name="Tu Z.J."/>
            <person name="Steffenson B.J."/>
            <person name="Salamov A."/>
            <person name="Sun H."/>
            <person name="Lowry S."/>
            <person name="LaButti K."/>
            <person name="Han J."/>
            <person name="Copeland A."/>
            <person name="Lindquist E."/>
            <person name="Barry K."/>
            <person name="Schmutz J."/>
            <person name="Baker S.E."/>
            <person name="Ciuffetti L.M."/>
            <person name="Grigoriev I.V."/>
            <person name="Zhong S."/>
            <person name="Turgeon B.G."/>
        </authorList>
    </citation>
    <scope>NUCLEOTIDE SEQUENCE [LARGE SCALE GENOMIC DNA]</scope>
    <source>
        <strain evidence="3 4">26-R-13</strain>
    </source>
</reference>
<feature type="region of interest" description="Disordered" evidence="2">
    <location>
        <begin position="418"/>
        <end position="438"/>
    </location>
</feature>
<feature type="region of interest" description="Disordered" evidence="2">
    <location>
        <begin position="522"/>
        <end position="546"/>
    </location>
</feature>
<evidence type="ECO:0000256" key="1">
    <source>
        <dbReference type="SAM" id="Coils"/>
    </source>
</evidence>
<proteinExistence type="predicted"/>
<feature type="region of interest" description="Disordered" evidence="2">
    <location>
        <begin position="301"/>
        <end position="397"/>
    </location>
</feature>
<feature type="compositionally biased region" description="Basic and acidic residues" evidence="2">
    <location>
        <begin position="81"/>
        <end position="94"/>
    </location>
</feature>
<keyword evidence="1" id="KW-0175">Coiled coil</keyword>
<feature type="compositionally biased region" description="Polar residues" evidence="2">
    <location>
        <begin position="207"/>
        <end position="224"/>
    </location>
</feature>
<feature type="compositionally biased region" description="Basic and acidic residues" evidence="2">
    <location>
        <begin position="8"/>
        <end position="29"/>
    </location>
</feature>
<feature type="region of interest" description="Disordered" evidence="2">
    <location>
        <begin position="1"/>
        <end position="29"/>
    </location>
</feature>
<feature type="coiled-coil region" evidence="1">
    <location>
        <begin position="244"/>
        <end position="278"/>
    </location>
</feature>
<feature type="compositionally biased region" description="Polar residues" evidence="2">
    <location>
        <begin position="167"/>
        <end position="188"/>
    </location>
</feature>
<dbReference type="HOGENOM" id="CLU_400078_0_0_1"/>
<feature type="region of interest" description="Disordered" evidence="2">
    <location>
        <begin position="59"/>
        <end position="94"/>
    </location>
</feature>
<dbReference type="RefSeq" id="XP_007708717.1">
    <property type="nucleotide sequence ID" value="XM_007710527.1"/>
</dbReference>
<dbReference type="GeneID" id="19144952"/>
<feature type="compositionally biased region" description="Basic and acidic residues" evidence="2">
    <location>
        <begin position="367"/>
        <end position="377"/>
    </location>
</feature>
<dbReference type="Proteomes" id="UP000053841">
    <property type="component" value="Unassembled WGS sequence"/>
</dbReference>
<sequence length="696" mass="77220">MQSTNEPSSHELGEAGEIARPRESSGFILHREMQDSVDESNGIASWGHERGETVVAEQQQLDGLGNGGDQDAANSLGSDAIKLEPGHSTNDLERMDVDDGEIHSSTLPHVTGPEKEPHQDDIEKMRLGFEGHERVKYPGFVEGRYGHDHPSLNPTKATDSWRHKETANSGFKGQTTADMDGLQSYQDHSSTEFVPLPYTTLDIPTSFEPSSTPASYNPRFQNYPQQRPFTQLNQFPFDPNFDRQQQFQIQVDNRKRQMENAQKEYEQNQRQAQQANNDFSFSQNQAGVSASILTGPLSYQRAPQSTHQTLPFGNNGTKYQSQMQSEFPYDQTASKQPPTSYSAQNHDTSSQTTKFRNQLQSAYTAPETHEQDTKEEVSSDDDEPLKTRLARQPSAALSPQLPSLINWKLPAYDIHFSPSPPPASTSSSKPKPTKDSSLPIAKISLPGLIREPLVLSPDHTAQELSLLTNIFLPGQQALATPDPEPALAVLNFHSIAMMVVEAYVQFEIGDEMGRGGPAYFSKYSSSSSSDEDDDGGAKGKGKAKANAKKKEEKEYVRIRCARTANVDDIFFAVIDRWRAGLENNKKAFKLIRGIQEFVDVALDVIFWIKENGLLVVEEEEEEEVVGGNEGEQKGKGKGKAKAKDGAKEEGISVLTARKKPAPKTKVEKQQQKKKKEAPVKKRRVPVTPGVTVVRKK</sequence>
<feature type="compositionally biased region" description="Low complexity" evidence="2">
    <location>
        <begin position="685"/>
        <end position="696"/>
    </location>
</feature>
<feature type="compositionally biased region" description="Basic and acidic residues" evidence="2">
    <location>
        <begin position="641"/>
        <end position="650"/>
    </location>
</feature>
<evidence type="ECO:0000313" key="3">
    <source>
        <dbReference type="EMBL" id="EUC36957.1"/>
    </source>
</evidence>
<feature type="compositionally biased region" description="Polar residues" evidence="2">
    <location>
        <begin position="301"/>
        <end position="363"/>
    </location>
</feature>
<protein>
    <submittedName>
        <fullName evidence="3">Uncharacterized protein</fullName>
    </submittedName>
</protein>
<gene>
    <name evidence="3" type="ORF">COCCADRAFT_2088</name>
</gene>
<evidence type="ECO:0000313" key="4">
    <source>
        <dbReference type="Proteomes" id="UP000053841"/>
    </source>
</evidence>
<evidence type="ECO:0000256" key="2">
    <source>
        <dbReference type="SAM" id="MobiDB-lite"/>
    </source>
</evidence>
<dbReference type="OrthoDB" id="3796908at2759"/>
<feature type="region of interest" description="Disordered" evidence="2">
    <location>
        <begin position="204"/>
        <end position="224"/>
    </location>
</feature>
<organism evidence="3 4">
    <name type="scientific">Cochliobolus carbonum (strain 26-R-13)</name>
    <name type="common">Maize leaf spot fungus</name>
    <name type="synonym">Bipolaris zeicola</name>
    <dbReference type="NCBI Taxonomy" id="930089"/>
    <lineage>
        <taxon>Eukaryota</taxon>
        <taxon>Fungi</taxon>
        <taxon>Dikarya</taxon>
        <taxon>Ascomycota</taxon>
        <taxon>Pezizomycotina</taxon>
        <taxon>Dothideomycetes</taxon>
        <taxon>Pleosporomycetidae</taxon>
        <taxon>Pleosporales</taxon>
        <taxon>Pleosporineae</taxon>
        <taxon>Pleosporaceae</taxon>
        <taxon>Bipolaris</taxon>
    </lineage>
</organism>
<dbReference type="EMBL" id="KI964556">
    <property type="protein sequence ID" value="EUC36957.1"/>
    <property type="molecule type" value="Genomic_DNA"/>
</dbReference>
<dbReference type="KEGG" id="bze:COCCADRAFT_2088"/>
<feature type="compositionally biased region" description="Low complexity" evidence="2">
    <location>
        <begin position="59"/>
        <end position="74"/>
    </location>
</feature>
<accession>W6YBS5</accession>
<dbReference type="AlphaFoldDB" id="W6YBS5"/>
<feature type="compositionally biased region" description="Basic residues" evidence="2">
    <location>
        <begin position="671"/>
        <end position="684"/>
    </location>
</feature>